<dbReference type="AlphaFoldDB" id="W9ZIR7"/>
<dbReference type="EMBL" id="JH659339">
    <property type="protein sequence ID" value="EXK31270.1"/>
    <property type="molecule type" value="Genomic_DNA"/>
</dbReference>
<dbReference type="Proteomes" id="UP000030703">
    <property type="component" value="Unassembled WGS sequence"/>
</dbReference>
<accession>W9ZIR7</accession>
<evidence type="ECO:0000313" key="1">
    <source>
        <dbReference type="EMBL" id="EXK31270.1"/>
    </source>
</evidence>
<gene>
    <name evidence="1" type="ORF">FOMG_12997</name>
</gene>
<name>W9ZIR7_FUSOX</name>
<reference evidence="1" key="1">
    <citation type="submission" date="2012-04" db="EMBL/GenBank/DDBJ databases">
        <title>The Genome Sequence of Fusarium oxysporum melonis.</title>
        <authorList>
            <consortium name="The Broad Institute Genome Sequencing Platform"/>
            <person name="Ma L.-J."/>
            <person name="Gale L.R."/>
            <person name="Schwartz D.C."/>
            <person name="Zhou S."/>
            <person name="Corby-Kistler H."/>
            <person name="Young S.K."/>
            <person name="Zeng Q."/>
            <person name="Gargeya S."/>
            <person name="Fitzgerald M."/>
            <person name="Haas B."/>
            <person name="Abouelleil A."/>
            <person name="Alvarado L."/>
            <person name="Arachchi H.M."/>
            <person name="Berlin A."/>
            <person name="Brown A."/>
            <person name="Chapman S.B."/>
            <person name="Chen Z."/>
            <person name="Dunbar C."/>
            <person name="Freedman E."/>
            <person name="Gearin G."/>
            <person name="Goldberg J."/>
            <person name="Griggs A."/>
            <person name="Gujja S."/>
            <person name="Heiman D."/>
            <person name="Howarth C."/>
            <person name="Larson L."/>
            <person name="Lui A."/>
            <person name="MacDonald P.J.P."/>
            <person name="Montmayeur A."/>
            <person name="Murphy C."/>
            <person name="Neiman D."/>
            <person name="Pearson M."/>
            <person name="Priest M."/>
            <person name="Roberts A."/>
            <person name="Saif S."/>
            <person name="Shea T."/>
            <person name="Shenoy N."/>
            <person name="Sisk P."/>
            <person name="Stolte C."/>
            <person name="Sykes S."/>
            <person name="Wortman J."/>
            <person name="Nusbaum C."/>
            <person name="Birren B."/>
        </authorList>
    </citation>
    <scope>NUCLEOTIDE SEQUENCE</scope>
    <source>
        <strain evidence="1">26406</strain>
    </source>
</reference>
<protein>
    <submittedName>
        <fullName evidence="1">Uncharacterized protein</fullName>
    </submittedName>
</protein>
<reference evidence="1" key="2">
    <citation type="submission" date="2012-05" db="EMBL/GenBank/DDBJ databases">
        <title>Annotation of the Genome Sequence of Fusarium oxysporum f. sp. melonis 26406.</title>
        <authorList>
            <consortium name="The Broad Institute Genomics Platform"/>
            <person name="Ma L.-J."/>
            <person name="Corby-Kistler H."/>
            <person name="Broz K."/>
            <person name="Gale L.R."/>
            <person name="Jonkers W."/>
            <person name="O'Donnell K."/>
            <person name="Ploetz R."/>
            <person name="Steinberg C."/>
            <person name="Schwartz D.C."/>
            <person name="VanEtten H."/>
            <person name="Zhou S."/>
            <person name="Young S.K."/>
            <person name="Zeng Q."/>
            <person name="Gargeya S."/>
            <person name="Fitzgerald M."/>
            <person name="Abouelleil A."/>
            <person name="Alvarado L."/>
            <person name="Chapman S.B."/>
            <person name="Gainer-Dewar J."/>
            <person name="Goldberg J."/>
            <person name="Griggs A."/>
            <person name="Gujja S."/>
            <person name="Hansen M."/>
            <person name="Howarth C."/>
            <person name="Imamovic A."/>
            <person name="Ireland A."/>
            <person name="Larimer J."/>
            <person name="McCowan C."/>
            <person name="Murphy C."/>
            <person name="Pearson M."/>
            <person name="Poon T.W."/>
            <person name="Priest M."/>
            <person name="Roberts A."/>
            <person name="Saif S."/>
            <person name="Shea T."/>
            <person name="Sykes S."/>
            <person name="Wortman J."/>
            <person name="Nusbaum C."/>
            <person name="Birren B."/>
        </authorList>
    </citation>
    <scope>NUCLEOTIDE SEQUENCE</scope>
    <source>
        <strain evidence="1">26406</strain>
    </source>
</reference>
<dbReference type="VEuPathDB" id="FungiDB:FOMG_12997"/>
<sequence length="262" mass="29959">MASFHDTELLIFSRSSCRNINSSAQMSFQPTNRSSLFLGVSGSQTGAGLRQLAIHNLDQAHQDTVTSAIARILDTDIAEITYAQIIDGLPLGEVAFESRGGMPHRDHPINHCHDKLCDGILDSTRGFRSTFYPNILKFDSRNAVYVHPDRENVTYRICRLTSEKRLQLLKFLTAEVPDHSPLPILPNEKNDYRIDPEESPQETGIYKDIWDRSELREDAYDQRLRDVWNKLDYLTHSDKGNAADRALERRNRIFQGRFDGEP</sequence>
<dbReference type="OrthoDB" id="5346581at2759"/>
<proteinExistence type="predicted"/>
<dbReference type="HOGENOM" id="CLU_1061894_0_0_1"/>
<organism evidence="1">
    <name type="scientific">Fusarium oxysporum f. sp. melonis 26406</name>
    <dbReference type="NCBI Taxonomy" id="1089452"/>
    <lineage>
        <taxon>Eukaryota</taxon>
        <taxon>Fungi</taxon>
        <taxon>Dikarya</taxon>
        <taxon>Ascomycota</taxon>
        <taxon>Pezizomycotina</taxon>
        <taxon>Sordariomycetes</taxon>
        <taxon>Hypocreomycetidae</taxon>
        <taxon>Hypocreales</taxon>
        <taxon>Nectriaceae</taxon>
        <taxon>Fusarium</taxon>
        <taxon>Fusarium oxysporum species complex</taxon>
    </lineage>
</organism>